<dbReference type="AlphaFoldDB" id="A0AAV7VXX1"/>
<dbReference type="Proteomes" id="UP001066276">
    <property type="component" value="Chromosome 1_2"/>
</dbReference>
<evidence type="ECO:0000313" key="3">
    <source>
        <dbReference type="Proteomes" id="UP001066276"/>
    </source>
</evidence>
<keyword evidence="3" id="KW-1185">Reference proteome</keyword>
<evidence type="ECO:0000313" key="2">
    <source>
        <dbReference type="EMBL" id="KAJ1205127.1"/>
    </source>
</evidence>
<evidence type="ECO:0000256" key="1">
    <source>
        <dbReference type="SAM" id="MobiDB-lite"/>
    </source>
</evidence>
<proteinExistence type="predicted"/>
<comment type="caution">
    <text evidence="2">The sequence shown here is derived from an EMBL/GenBank/DDBJ whole genome shotgun (WGS) entry which is preliminary data.</text>
</comment>
<gene>
    <name evidence="2" type="ORF">NDU88_000562</name>
</gene>
<feature type="region of interest" description="Disordered" evidence="1">
    <location>
        <begin position="61"/>
        <end position="90"/>
    </location>
</feature>
<organism evidence="2 3">
    <name type="scientific">Pleurodeles waltl</name>
    <name type="common">Iberian ribbed newt</name>
    <dbReference type="NCBI Taxonomy" id="8319"/>
    <lineage>
        <taxon>Eukaryota</taxon>
        <taxon>Metazoa</taxon>
        <taxon>Chordata</taxon>
        <taxon>Craniata</taxon>
        <taxon>Vertebrata</taxon>
        <taxon>Euteleostomi</taxon>
        <taxon>Amphibia</taxon>
        <taxon>Batrachia</taxon>
        <taxon>Caudata</taxon>
        <taxon>Salamandroidea</taxon>
        <taxon>Salamandridae</taxon>
        <taxon>Pleurodelinae</taxon>
        <taxon>Pleurodeles</taxon>
    </lineage>
</organism>
<name>A0AAV7VXX1_PLEWA</name>
<reference evidence="2" key="1">
    <citation type="journal article" date="2022" name="bioRxiv">
        <title>Sequencing and chromosome-scale assembly of the giantPleurodeles waltlgenome.</title>
        <authorList>
            <person name="Brown T."/>
            <person name="Elewa A."/>
            <person name="Iarovenko S."/>
            <person name="Subramanian E."/>
            <person name="Araus A.J."/>
            <person name="Petzold A."/>
            <person name="Susuki M."/>
            <person name="Suzuki K.-i.T."/>
            <person name="Hayashi T."/>
            <person name="Toyoda A."/>
            <person name="Oliveira C."/>
            <person name="Osipova E."/>
            <person name="Leigh N.D."/>
            <person name="Simon A."/>
            <person name="Yun M.H."/>
        </authorList>
    </citation>
    <scope>NUCLEOTIDE SEQUENCE</scope>
    <source>
        <strain evidence="2">20211129_DDA</strain>
        <tissue evidence="2">Liver</tissue>
    </source>
</reference>
<dbReference type="EMBL" id="JANPWB010000002">
    <property type="protein sequence ID" value="KAJ1205127.1"/>
    <property type="molecule type" value="Genomic_DNA"/>
</dbReference>
<accession>A0AAV7VXX1</accession>
<sequence length="90" mass="9384">MLLSSRWLGPLRQQPLGSPPAHYWAPGQEGLHLVPPTATGPIPLLKGAAAGLASRRTALLLGSPAPAERQAAGPRALRLKPDQAQAQGWA</sequence>
<protein>
    <submittedName>
        <fullName evidence="2">Uncharacterized protein</fullName>
    </submittedName>
</protein>